<dbReference type="InterPro" id="IPR036872">
    <property type="entry name" value="CH_dom_sf"/>
</dbReference>
<dbReference type="Pfam" id="PF13499">
    <property type="entry name" value="EF-hand_7"/>
    <property type="match status" value="1"/>
</dbReference>
<dbReference type="Proteomes" id="UP001146793">
    <property type="component" value="Unassembled WGS sequence"/>
</dbReference>
<dbReference type="Pfam" id="PF00435">
    <property type="entry name" value="Spectrin"/>
    <property type="match status" value="3"/>
</dbReference>
<dbReference type="PROSITE" id="PS50021">
    <property type="entry name" value="CH"/>
    <property type="match status" value="2"/>
</dbReference>
<evidence type="ECO:0000256" key="3">
    <source>
        <dbReference type="ARBA" id="ARBA00022737"/>
    </source>
</evidence>
<dbReference type="InterPro" id="IPR002017">
    <property type="entry name" value="Spectrin_repeat"/>
</dbReference>
<keyword evidence="5" id="KW-0009">Actin-binding</keyword>
<feature type="domain" description="EF-hand" evidence="8">
    <location>
        <begin position="1719"/>
        <end position="1754"/>
    </location>
</feature>
<dbReference type="GO" id="GO:0005509">
    <property type="term" value="F:calcium ion binding"/>
    <property type="evidence" value="ECO:0007669"/>
    <property type="project" value="InterPro"/>
</dbReference>
<name>A0AAV7Y684_9EUKA</name>
<dbReference type="InterPro" id="IPR001715">
    <property type="entry name" value="CH_dom"/>
</dbReference>
<feature type="domain" description="EF-hand" evidence="8">
    <location>
        <begin position="1683"/>
        <end position="1718"/>
    </location>
</feature>
<evidence type="ECO:0000256" key="5">
    <source>
        <dbReference type="ARBA" id="ARBA00023203"/>
    </source>
</evidence>
<dbReference type="Pfam" id="PF00307">
    <property type="entry name" value="CH"/>
    <property type="match status" value="2"/>
</dbReference>
<comment type="caution">
    <text evidence="9">The sequence shown here is derived from an EMBL/GenBank/DDBJ whole genome shotgun (WGS) entry which is preliminary data.</text>
</comment>
<dbReference type="Gene3D" id="1.20.58.60">
    <property type="match status" value="13"/>
</dbReference>
<evidence type="ECO:0000256" key="6">
    <source>
        <dbReference type="SAM" id="Coils"/>
    </source>
</evidence>
<dbReference type="InterPro" id="IPR001589">
    <property type="entry name" value="Actinin_actin-bd_CS"/>
</dbReference>
<dbReference type="SUPFAM" id="SSF47473">
    <property type="entry name" value="EF-hand"/>
    <property type="match status" value="1"/>
</dbReference>
<proteinExistence type="inferred from homology"/>
<dbReference type="CDD" id="cd00051">
    <property type="entry name" value="EFh"/>
    <property type="match status" value="1"/>
</dbReference>
<dbReference type="SMART" id="SM01184">
    <property type="entry name" value="efhand_Ca_insen"/>
    <property type="match status" value="1"/>
</dbReference>
<keyword evidence="3" id="KW-0677">Repeat</keyword>
<accession>A0AAV7Y684</accession>
<gene>
    <name evidence="9" type="ORF">M0812_30204</name>
</gene>
<dbReference type="PROSITE" id="PS50222">
    <property type="entry name" value="EF_HAND_2"/>
    <property type="match status" value="2"/>
</dbReference>
<evidence type="ECO:0000259" key="8">
    <source>
        <dbReference type="PROSITE" id="PS50222"/>
    </source>
</evidence>
<dbReference type="InterPro" id="IPR018159">
    <property type="entry name" value="Spectrin/alpha-actinin"/>
</dbReference>
<dbReference type="InterPro" id="IPR011992">
    <property type="entry name" value="EF-hand-dom_pair"/>
</dbReference>
<dbReference type="SUPFAM" id="SSF46966">
    <property type="entry name" value="Spectrin repeat"/>
    <property type="match status" value="6"/>
</dbReference>
<dbReference type="FunFam" id="1.10.238.10:FF:000178">
    <property type="entry name" value="Calmodulin-2 A"/>
    <property type="match status" value="1"/>
</dbReference>
<dbReference type="Gene3D" id="1.10.418.10">
    <property type="entry name" value="Calponin-like domain"/>
    <property type="match status" value="2"/>
</dbReference>
<dbReference type="FunFam" id="1.10.418.10:FF:000001">
    <property type="entry name" value="Actinin alpha 1"/>
    <property type="match status" value="1"/>
</dbReference>
<dbReference type="PROSITE" id="PS00019">
    <property type="entry name" value="ACTININ_1"/>
    <property type="match status" value="1"/>
</dbReference>
<feature type="coiled-coil region" evidence="6">
    <location>
        <begin position="440"/>
        <end position="556"/>
    </location>
</feature>
<evidence type="ECO:0000313" key="9">
    <source>
        <dbReference type="EMBL" id="KAJ3423670.1"/>
    </source>
</evidence>
<keyword evidence="4" id="KW-0106">Calcium</keyword>
<keyword evidence="2" id="KW-0479">Metal-binding</keyword>
<feature type="domain" description="Calponin-homology (CH)" evidence="7">
    <location>
        <begin position="124"/>
        <end position="229"/>
    </location>
</feature>
<feature type="coiled-coil region" evidence="6">
    <location>
        <begin position="1319"/>
        <end position="1346"/>
    </location>
</feature>
<dbReference type="CDD" id="cd00176">
    <property type="entry name" value="SPEC"/>
    <property type="match status" value="2"/>
</dbReference>
<dbReference type="SMART" id="SM00054">
    <property type="entry name" value="EFh"/>
    <property type="match status" value="2"/>
</dbReference>
<dbReference type="GO" id="GO:0043226">
    <property type="term" value="C:organelle"/>
    <property type="evidence" value="ECO:0007669"/>
    <property type="project" value="UniProtKB-ARBA"/>
</dbReference>
<dbReference type="PANTHER" id="PTHR11915">
    <property type="entry name" value="SPECTRIN/FILAMIN RELATED CYTOSKELETAL PROTEIN"/>
    <property type="match status" value="1"/>
</dbReference>
<dbReference type="EMBL" id="JANTQA010000076">
    <property type="protein sequence ID" value="KAJ3423670.1"/>
    <property type="molecule type" value="Genomic_DNA"/>
</dbReference>
<dbReference type="Gene3D" id="1.10.238.10">
    <property type="entry name" value="EF-hand"/>
    <property type="match status" value="2"/>
</dbReference>
<dbReference type="InterPro" id="IPR002048">
    <property type="entry name" value="EF_hand_dom"/>
</dbReference>
<reference evidence="9" key="1">
    <citation type="submission" date="2022-08" db="EMBL/GenBank/DDBJ databases">
        <title>Novel sulphate-reducing endosymbionts in the free-living metamonad Anaeramoeba.</title>
        <authorList>
            <person name="Jerlstrom-Hultqvist J."/>
            <person name="Cepicka I."/>
            <person name="Gallot-Lavallee L."/>
            <person name="Salas-Leiva D."/>
            <person name="Curtis B.A."/>
            <person name="Zahonova K."/>
            <person name="Pipaliya S."/>
            <person name="Dacks J."/>
            <person name="Roger A.J."/>
        </authorList>
    </citation>
    <scope>NUCLEOTIDE SEQUENCE</scope>
    <source>
        <strain evidence="9">Busselton2</strain>
    </source>
</reference>
<organism evidence="9 10">
    <name type="scientific">Anaeramoeba flamelloides</name>
    <dbReference type="NCBI Taxonomy" id="1746091"/>
    <lineage>
        <taxon>Eukaryota</taxon>
        <taxon>Metamonada</taxon>
        <taxon>Anaeramoebidae</taxon>
        <taxon>Anaeramoeba</taxon>
    </lineage>
</organism>
<protein>
    <submittedName>
        <fullName evidence="9">Alpha-actinin sarcomeric-like protein</fullName>
    </submittedName>
</protein>
<evidence type="ECO:0000256" key="2">
    <source>
        <dbReference type="ARBA" id="ARBA00022723"/>
    </source>
</evidence>
<comment type="similarity">
    <text evidence="1">Belongs to the alpha-actinin family.</text>
</comment>
<evidence type="ECO:0000259" key="7">
    <source>
        <dbReference type="PROSITE" id="PS50021"/>
    </source>
</evidence>
<evidence type="ECO:0000313" key="10">
    <source>
        <dbReference type="Proteomes" id="UP001146793"/>
    </source>
</evidence>
<dbReference type="InterPro" id="IPR014837">
    <property type="entry name" value="EF-hand_Ca_insen"/>
</dbReference>
<keyword evidence="6" id="KW-0175">Coiled coil</keyword>
<dbReference type="PROSITE" id="PS00020">
    <property type="entry name" value="ACTININ_2"/>
    <property type="match status" value="1"/>
</dbReference>
<dbReference type="GO" id="GO:0003779">
    <property type="term" value="F:actin binding"/>
    <property type="evidence" value="ECO:0007669"/>
    <property type="project" value="UniProtKB-KW"/>
</dbReference>
<dbReference type="SMART" id="SM00150">
    <property type="entry name" value="SPEC"/>
    <property type="match status" value="4"/>
</dbReference>
<evidence type="ECO:0000256" key="4">
    <source>
        <dbReference type="ARBA" id="ARBA00022837"/>
    </source>
</evidence>
<dbReference type="SMART" id="SM00033">
    <property type="entry name" value="CH"/>
    <property type="match status" value="2"/>
</dbReference>
<feature type="domain" description="Calponin-homology (CH)" evidence="7">
    <location>
        <begin position="10"/>
        <end position="115"/>
    </location>
</feature>
<dbReference type="PROSITE" id="PS00018">
    <property type="entry name" value="EF_HAND_1"/>
    <property type="match status" value="1"/>
</dbReference>
<dbReference type="SUPFAM" id="SSF47576">
    <property type="entry name" value="Calponin-homology domain, CH-domain"/>
    <property type="match status" value="1"/>
</dbReference>
<evidence type="ECO:0000256" key="1">
    <source>
        <dbReference type="ARBA" id="ARBA00010255"/>
    </source>
</evidence>
<feature type="coiled-coil region" evidence="6">
    <location>
        <begin position="580"/>
        <end position="620"/>
    </location>
</feature>
<dbReference type="Pfam" id="PF08726">
    <property type="entry name" value="EFhand_Ca_insen"/>
    <property type="match status" value="1"/>
</dbReference>
<sequence length="1817" mass="212393">MSIMDQSWVKVQQKAFTRWCNAHLGKRGLKINDMQKDFKSGINLLQLLEVIGEHTFGRYNKKPRMEIQMRENLQIALKFIEDRGVKLTSIGAGDIFQGNLKLILGMIWTVILRFAIAEISVEELTAKEALLLWCQRKTVDYDNVDIKEFSWSWQDGLGFCALIHKHRPDLIDYESLDPKNKEDNLNLAFDIAEKELGLPKFLDAEDMIDVKPDERAVMTYLAEYFKYFSKGQKAENAGRRIGKVAALTKEINEMIDEFEKRAGPLKEWIEKKNEEIPNYKFDNTLEGVEKLIDELNDFKNNEKPPKLKEKNEVATALNNLKIKISNNKRPAYKVPEGITTENIDKLWDEMENKEKDRTLEQQKEYSRQKLLKKLVEEFNRRVANLEKFAEKKEEYLNTKEEIDTLPQAKTKIKVLEAYHKEYEVSKSKLEPCVKLGKSIIFLAYREKDQVQEKIDELQTRWENLQELENKKNEQLQEDLKRELKKEELRKEFAKQAREYNRWQKDQVEVAQDRLFGNDLASVTDYKTKLDETTNEITNASNEKKESLEDLDKQLTELGSTDNKYSTLTIDDIRGKHDQLMNLLNERKDAYEKELERQTIMENKRKEFAELVNNFAEFLQKIRKDINAVEGEPEDMVSGIENIYQEGKEIDEKVEQMKKVDQEQKELGIRSNRHTKYDAKKLAKSANELKKWAEKLIAHWKQEKVKKDKRIEFAELANEFGPFLEKIRKDINDVKGEPEDALPKVEDIYQEGKEIDEKLEALKKVDNESKVLMTGANPYTKYTYKQLEDTSNDLKEFAEETIENWKQEKVKKDKRIEFGKLADALGELLTEKRKGMESLKGEPEDMISGFKDIYQEGTEIDEKVAELKKVDDECNELMTGENPYTKYTYPQLEDTANDLKKWAEKSIKNWEEEKVKKDKRKEFAEIADAFGELLQKKRNDINAVEGEPEDMISGIENIYQEGTDIDEKLSELEKVDKEQKELGIRSNKYTKYTYPSLEKSAKQFKEFAEESIAHWKQEKVKKDKRIEFGKLADALGELLTEKRKGMESLKGEPEDMISGFKDIYQEGKEIDEKVAELKKVDDECNELMTGENPYTKYTYPQLEDTANDLKAWAEKSIKNWEEEKVKKDKRIEFGKLADAFGEFLDNKRKDINAVSGEPEEMVSGIENIYQEGTDIDEKLAELEKVDKEQKELGIRSNKYTKHTYLQLAKSTDKLKKWAEKTIAHWKQEKVKKDKRIEFGKLADAFGEFLETKRNDINAVSGEPEDMISGIEEIYQEGTEIDEKLAELEKVDKEQKELGIRSNKYTKHTYPSLVDSTKVFKDFAEDTIKEWKEEKVRKDKRKEFAQAADEYASFLDEKVKTLNGVEGEPEDRLEKVTEIYQEGKDINEKLEELKKVDDECNVLMTGENPYTKWTYEMLDNRTKQVNQFAHSLLNSIKEDKEHKDRSIQQDKENKESERIENLRIDYFDKAEHLKTWLDEVNEFLNLPIYSTSSEEVKELIDQYNTFVEDKPGKEEPLNETRNMFQELTDAGVEDFLGLPIDDINTAWEQMGSNIDNKKTELDEALAVQEKNEELCKDYANKAEELNQYLKEQQTIINEELSGSIDEQIETVKSQLNEFVEKKKLLDDTLAVDTQIAERNVEIKTTTIRATDLVNLYNQVSETIQNKLHALEKEKLIKEGSKVTQEQLTEFKQMFELFDKDKKGSLFPYEFSGVLNSLGDDLDEDEIKQVFDKYDEDKSGSIEFNEFVDFMTSRVQDADTLEQSLESWKVIAKDKEYVTKQDMQMAGMAVKEIDYLCEQMDAKEDGFDYKGWCTKVYGEN</sequence>
<dbReference type="InterPro" id="IPR018247">
    <property type="entry name" value="EF_Hand_1_Ca_BS"/>
</dbReference>